<proteinExistence type="predicted"/>
<reference evidence="3" key="2">
    <citation type="submission" date="2015-01" db="EMBL/GenBank/DDBJ databases">
        <title>Evolutionary Origins and Diversification of the Mycorrhizal Mutualists.</title>
        <authorList>
            <consortium name="DOE Joint Genome Institute"/>
            <consortium name="Mycorrhizal Genomics Consortium"/>
            <person name="Kohler A."/>
            <person name="Kuo A."/>
            <person name="Nagy L.G."/>
            <person name="Floudas D."/>
            <person name="Copeland A."/>
            <person name="Barry K.W."/>
            <person name="Cichocki N."/>
            <person name="Veneault-Fourrey C."/>
            <person name="LaButti K."/>
            <person name="Lindquist E.A."/>
            <person name="Lipzen A."/>
            <person name="Lundell T."/>
            <person name="Morin E."/>
            <person name="Murat C."/>
            <person name="Riley R."/>
            <person name="Ohm R."/>
            <person name="Sun H."/>
            <person name="Tunlid A."/>
            <person name="Henrissat B."/>
            <person name="Grigoriev I.V."/>
            <person name="Hibbett D.S."/>
            <person name="Martin F."/>
        </authorList>
    </citation>
    <scope>NUCLEOTIDE SEQUENCE [LARGE SCALE GENOMIC DNA]</scope>
    <source>
        <strain evidence="3">MAFF 305830</strain>
    </source>
</reference>
<dbReference type="Proteomes" id="UP000054097">
    <property type="component" value="Unassembled WGS sequence"/>
</dbReference>
<gene>
    <name evidence="2" type="ORF">M408DRAFT_288243</name>
</gene>
<dbReference type="EMBL" id="KN824284">
    <property type="protein sequence ID" value="KIM30608.1"/>
    <property type="molecule type" value="Genomic_DNA"/>
</dbReference>
<evidence type="ECO:0000313" key="3">
    <source>
        <dbReference type="Proteomes" id="UP000054097"/>
    </source>
</evidence>
<protein>
    <submittedName>
        <fullName evidence="2">Uncharacterized protein</fullName>
    </submittedName>
</protein>
<evidence type="ECO:0000313" key="2">
    <source>
        <dbReference type="EMBL" id="KIM30608.1"/>
    </source>
</evidence>
<name>A0A0C2WWZ7_SERVB</name>
<organism evidence="2 3">
    <name type="scientific">Serendipita vermifera MAFF 305830</name>
    <dbReference type="NCBI Taxonomy" id="933852"/>
    <lineage>
        <taxon>Eukaryota</taxon>
        <taxon>Fungi</taxon>
        <taxon>Dikarya</taxon>
        <taxon>Basidiomycota</taxon>
        <taxon>Agaricomycotina</taxon>
        <taxon>Agaricomycetes</taxon>
        <taxon>Sebacinales</taxon>
        <taxon>Serendipitaceae</taxon>
        <taxon>Serendipita</taxon>
    </lineage>
</organism>
<reference evidence="2 3" key="1">
    <citation type="submission" date="2014-04" db="EMBL/GenBank/DDBJ databases">
        <authorList>
            <consortium name="DOE Joint Genome Institute"/>
            <person name="Kuo A."/>
            <person name="Zuccaro A."/>
            <person name="Kohler A."/>
            <person name="Nagy L.G."/>
            <person name="Floudas D."/>
            <person name="Copeland A."/>
            <person name="Barry K.W."/>
            <person name="Cichocki N."/>
            <person name="Veneault-Fourrey C."/>
            <person name="LaButti K."/>
            <person name="Lindquist E.A."/>
            <person name="Lipzen A."/>
            <person name="Lundell T."/>
            <person name="Morin E."/>
            <person name="Murat C."/>
            <person name="Sun H."/>
            <person name="Tunlid A."/>
            <person name="Henrissat B."/>
            <person name="Grigoriev I.V."/>
            <person name="Hibbett D.S."/>
            <person name="Martin F."/>
            <person name="Nordberg H.P."/>
            <person name="Cantor M.N."/>
            <person name="Hua S.X."/>
        </authorList>
    </citation>
    <scope>NUCLEOTIDE SEQUENCE [LARGE SCALE GENOMIC DNA]</scope>
    <source>
        <strain evidence="2 3">MAFF 305830</strain>
    </source>
</reference>
<dbReference type="AlphaFoldDB" id="A0A0C2WWZ7"/>
<feature type="region of interest" description="Disordered" evidence="1">
    <location>
        <begin position="302"/>
        <end position="321"/>
    </location>
</feature>
<accession>A0A0C2WWZ7</accession>
<dbReference type="OrthoDB" id="301415at2759"/>
<sequence>MATAVPCGGRDNEANGCRKLFPKLAGDVCHKCKRAKRTTSAEERNLVLMMSQCSSCGISGDFVTDPCGECMNCASILDAERADRSQHMLARMTPRGSMPSPRPATSLNSLNASVILSRHTPSMPTSSQRQSTILRGTTMVTALFKPTTIGFRPVSSGTDFCSRIGRFEIQIAETATISDLRAQAVARINTKWTETNITGFQETDCDLRFPGNVAFEPADMLLTVKEFLKLLAPGGARFTQWIASDLPGYKTMKKHTYINSEIQVDYSSYQIRQEEIDEQSDGTGPSTKMSFRLPRRSLITSQVKSNLGKRKHSLDSMRPPQPLRSSFAPFGSLAQPTRTHHESLIVPPPPPPSVATPPRTDTPSEIVFFHIMTCIIDPETFEPTYTEETGELKEAMIGKLPMVLARKDAGITKDVYKVSLYSL</sequence>
<evidence type="ECO:0000256" key="1">
    <source>
        <dbReference type="SAM" id="MobiDB-lite"/>
    </source>
</evidence>
<dbReference type="HOGENOM" id="CLU_649186_0_0_1"/>
<keyword evidence="3" id="KW-1185">Reference proteome</keyword>